<reference evidence="8 10" key="1">
    <citation type="submission" date="2019-11" db="EMBL/GenBank/DDBJ databases">
        <authorList>
            <person name="Holert J."/>
        </authorList>
    </citation>
    <scope>NUCLEOTIDE SEQUENCE [LARGE SCALE GENOMIC DNA]</scope>
    <source>
        <strain evidence="8">SB11_3</strain>
    </source>
</reference>
<gene>
    <name evidence="8" type="primary">exuT_2</name>
    <name evidence="9" type="synonym">exuT_1</name>
    <name evidence="9" type="ORF">OPDIPICF_02630</name>
    <name evidence="8" type="ORF">OPDIPICF_04050</name>
</gene>
<feature type="transmembrane region" description="Helical" evidence="6">
    <location>
        <begin position="49"/>
        <end position="70"/>
    </location>
</feature>
<dbReference type="InterPro" id="IPR036259">
    <property type="entry name" value="MFS_trans_sf"/>
</dbReference>
<feature type="transmembrane region" description="Helical" evidence="6">
    <location>
        <begin position="403"/>
        <end position="424"/>
    </location>
</feature>
<evidence type="ECO:0000313" key="10">
    <source>
        <dbReference type="Proteomes" id="UP000441399"/>
    </source>
</evidence>
<feature type="transmembrane region" description="Helical" evidence="6">
    <location>
        <begin position="309"/>
        <end position="327"/>
    </location>
</feature>
<dbReference type="AlphaFoldDB" id="A0A5S9P1K5"/>
<comment type="subcellular location">
    <subcellularLocation>
        <location evidence="1">Membrane</location>
        <topology evidence="1">Multi-pass membrane protein</topology>
    </subcellularLocation>
</comment>
<proteinExistence type="predicted"/>
<dbReference type="SUPFAM" id="SSF103473">
    <property type="entry name" value="MFS general substrate transporter"/>
    <property type="match status" value="1"/>
</dbReference>
<dbReference type="Pfam" id="PF07690">
    <property type="entry name" value="MFS_1"/>
    <property type="match status" value="1"/>
</dbReference>
<dbReference type="Proteomes" id="UP000441399">
    <property type="component" value="Unassembled WGS sequence"/>
</dbReference>
<keyword evidence="5 6" id="KW-0472">Membrane</keyword>
<feature type="transmembrane region" description="Helical" evidence="6">
    <location>
        <begin position="12"/>
        <end position="37"/>
    </location>
</feature>
<evidence type="ECO:0000313" key="8">
    <source>
        <dbReference type="EMBL" id="CAA0097145.1"/>
    </source>
</evidence>
<evidence type="ECO:0000256" key="5">
    <source>
        <dbReference type="ARBA" id="ARBA00023136"/>
    </source>
</evidence>
<feature type="transmembrane region" description="Helical" evidence="6">
    <location>
        <begin position="234"/>
        <end position="257"/>
    </location>
</feature>
<keyword evidence="2" id="KW-0813">Transport</keyword>
<accession>A0A5S9P1K5</accession>
<dbReference type="PANTHER" id="PTHR23505">
    <property type="entry name" value="SPINSTER"/>
    <property type="match status" value="1"/>
</dbReference>
<organism evidence="8 10">
    <name type="scientific">BD1-7 clade bacterium</name>
    <dbReference type="NCBI Taxonomy" id="2029982"/>
    <lineage>
        <taxon>Bacteria</taxon>
        <taxon>Pseudomonadati</taxon>
        <taxon>Pseudomonadota</taxon>
        <taxon>Gammaproteobacteria</taxon>
        <taxon>Cellvibrionales</taxon>
        <taxon>Spongiibacteraceae</taxon>
        <taxon>BD1-7 clade</taxon>
    </lineage>
</organism>
<dbReference type="InterPro" id="IPR044770">
    <property type="entry name" value="MFS_spinster-like"/>
</dbReference>
<dbReference type="OrthoDB" id="6057322at2"/>
<keyword evidence="10" id="KW-1185">Reference proteome</keyword>
<dbReference type="GO" id="GO:0016020">
    <property type="term" value="C:membrane"/>
    <property type="evidence" value="ECO:0007669"/>
    <property type="project" value="UniProtKB-SubCell"/>
</dbReference>
<sequence length="443" mass="47768">MATSKNSRSAVRYWALFLLLIAYILSFIDRNIMAILVDPIREDFHISDFGYGLLNGVAFTFFYAFLGLPIGYLADRRSRTRIIGVGTAVWSVMTFTCGMASGFVGLFAARVGVGVGEAALSPPAHSLLSDYFSKRQLPVVMAIFTLGIPVGIGVSFSLGGYIYGYFDAMGGAVLPFLGDLKPWQLTFMMVGAPGLLLAGLIYMLKEPARTGVMETRTELGVNAALAFFKQHKRVYFFVFAAISALSIVGYSLMMWYVAHMSRVYDLPAFEISKTFGLIYLFFGSLGTLGGAWLSGFLGRKGYKDAGIRVLLIVAVLWVVPGILAPQMPTLTSAFIMAAPCTFFLNAFFGVSIAAVQVVTPNQLRAQASAVLLLMANIAGLAIGPAIVGLLSDDVFTGVQSLGNALSLVAAVFSPLAIVLVIFALKPYRQLLEASEQWSLTNDD</sequence>
<evidence type="ECO:0000256" key="3">
    <source>
        <dbReference type="ARBA" id="ARBA00022692"/>
    </source>
</evidence>
<feature type="transmembrane region" description="Helical" evidence="6">
    <location>
        <begin position="183"/>
        <end position="204"/>
    </location>
</feature>
<dbReference type="PROSITE" id="PS50850">
    <property type="entry name" value="MFS"/>
    <property type="match status" value="1"/>
</dbReference>
<dbReference type="EMBL" id="CACSIO010000045">
    <property type="protein sequence ID" value="CAA0122579.1"/>
    <property type="molecule type" value="Genomic_DNA"/>
</dbReference>
<feature type="transmembrane region" description="Helical" evidence="6">
    <location>
        <begin position="82"/>
        <end position="101"/>
    </location>
</feature>
<dbReference type="Gene3D" id="1.20.1250.20">
    <property type="entry name" value="MFS general substrate transporter like domains"/>
    <property type="match status" value="2"/>
</dbReference>
<feature type="domain" description="Major facilitator superfamily (MFS) profile" evidence="7">
    <location>
        <begin position="15"/>
        <end position="428"/>
    </location>
</feature>
<evidence type="ECO:0000256" key="6">
    <source>
        <dbReference type="SAM" id="Phobius"/>
    </source>
</evidence>
<dbReference type="CDD" id="cd17328">
    <property type="entry name" value="MFS_spinster_like"/>
    <property type="match status" value="1"/>
</dbReference>
<dbReference type="PANTHER" id="PTHR23505:SF79">
    <property type="entry name" value="PROTEIN SPINSTER"/>
    <property type="match status" value="1"/>
</dbReference>
<keyword evidence="3 6" id="KW-0812">Transmembrane</keyword>
<feature type="transmembrane region" description="Helical" evidence="6">
    <location>
        <begin position="333"/>
        <end position="358"/>
    </location>
</feature>
<feature type="transmembrane region" description="Helical" evidence="6">
    <location>
        <begin position="140"/>
        <end position="163"/>
    </location>
</feature>
<feature type="transmembrane region" description="Helical" evidence="6">
    <location>
        <begin position="370"/>
        <end position="391"/>
    </location>
</feature>
<evidence type="ECO:0000256" key="2">
    <source>
        <dbReference type="ARBA" id="ARBA00022448"/>
    </source>
</evidence>
<evidence type="ECO:0000313" key="9">
    <source>
        <dbReference type="EMBL" id="CAA0122579.1"/>
    </source>
</evidence>
<dbReference type="InterPro" id="IPR011701">
    <property type="entry name" value="MFS"/>
</dbReference>
<keyword evidence="4 6" id="KW-1133">Transmembrane helix</keyword>
<dbReference type="GO" id="GO:0022857">
    <property type="term" value="F:transmembrane transporter activity"/>
    <property type="evidence" value="ECO:0007669"/>
    <property type="project" value="InterPro"/>
</dbReference>
<evidence type="ECO:0000259" key="7">
    <source>
        <dbReference type="PROSITE" id="PS50850"/>
    </source>
</evidence>
<protein>
    <submittedName>
        <fullName evidence="8">Hexuronate transporter</fullName>
    </submittedName>
</protein>
<feature type="transmembrane region" description="Helical" evidence="6">
    <location>
        <begin position="277"/>
        <end position="297"/>
    </location>
</feature>
<evidence type="ECO:0000256" key="1">
    <source>
        <dbReference type="ARBA" id="ARBA00004141"/>
    </source>
</evidence>
<evidence type="ECO:0000256" key="4">
    <source>
        <dbReference type="ARBA" id="ARBA00022989"/>
    </source>
</evidence>
<dbReference type="InterPro" id="IPR020846">
    <property type="entry name" value="MFS_dom"/>
</dbReference>
<name>A0A5S9P1K5_9GAMM</name>
<dbReference type="EMBL" id="CACSIO010000004">
    <property type="protein sequence ID" value="CAA0097145.1"/>
    <property type="molecule type" value="Genomic_DNA"/>
</dbReference>